<protein>
    <recommendedName>
        <fullName evidence="2">NTF2 domain-containing protein</fullName>
    </recommendedName>
</protein>
<sequence length="195" mass="21758">MSYPNEDTEVKVSSDGAQLFVDWYYRDLNEARPLSSYYINSNTKYTNAGVTADITINGANLTTPSQYEALLEEQRGTNATTTANGAAATDTHRQPRTGKQRVRYEVDSFDAQVINDDYLVAAPEHVRSKGPDKSGGRISMVVSVMGTLHLDTEPEPTRKTFSDVFVLVPNWDSRGRNAPRNAKRFLIASQNYRTL</sequence>
<evidence type="ECO:0000313" key="3">
    <source>
        <dbReference type="EMBL" id="KAF3770902.1"/>
    </source>
</evidence>
<proteinExistence type="predicted"/>
<evidence type="ECO:0000259" key="2">
    <source>
        <dbReference type="PROSITE" id="PS50177"/>
    </source>
</evidence>
<dbReference type="OrthoDB" id="25408at2759"/>
<comment type="caution">
    <text evidence="3">The sequence shown here is derived from an EMBL/GenBank/DDBJ whole genome shotgun (WGS) entry which is preliminary data.</text>
</comment>
<feature type="domain" description="NTF2" evidence="2">
    <location>
        <begin position="16"/>
        <end position="194"/>
    </location>
</feature>
<dbReference type="Gene3D" id="3.10.450.50">
    <property type="match status" value="1"/>
</dbReference>
<evidence type="ECO:0000256" key="1">
    <source>
        <dbReference type="SAM" id="MobiDB-lite"/>
    </source>
</evidence>
<dbReference type="RefSeq" id="XP_040781863.1">
    <property type="nucleotide sequence ID" value="XM_040926348.1"/>
</dbReference>
<dbReference type="EMBL" id="MU032344">
    <property type="protein sequence ID" value="KAF3770902.1"/>
    <property type="molecule type" value="Genomic_DNA"/>
</dbReference>
<keyword evidence="4" id="KW-1185">Reference proteome</keyword>
<gene>
    <name evidence="3" type="ORF">M406DRAFT_96976</name>
</gene>
<dbReference type="InterPro" id="IPR032710">
    <property type="entry name" value="NTF2-like_dom_sf"/>
</dbReference>
<organism evidence="3 4">
    <name type="scientific">Cryphonectria parasitica (strain ATCC 38755 / EP155)</name>
    <dbReference type="NCBI Taxonomy" id="660469"/>
    <lineage>
        <taxon>Eukaryota</taxon>
        <taxon>Fungi</taxon>
        <taxon>Dikarya</taxon>
        <taxon>Ascomycota</taxon>
        <taxon>Pezizomycotina</taxon>
        <taxon>Sordariomycetes</taxon>
        <taxon>Sordariomycetidae</taxon>
        <taxon>Diaporthales</taxon>
        <taxon>Cryphonectriaceae</taxon>
        <taxon>Cryphonectria-Endothia species complex</taxon>
        <taxon>Cryphonectria</taxon>
    </lineage>
</organism>
<feature type="region of interest" description="Disordered" evidence="1">
    <location>
        <begin position="80"/>
        <end position="99"/>
    </location>
</feature>
<dbReference type="AlphaFoldDB" id="A0A9P4YCE1"/>
<reference evidence="3" key="1">
    <citation type="journal article" date="2020" name="Phytopathology">
        <title>Genome sequence of the chestnut blight fungus Cryphonectria parasitica EP155: A fundamental resource for an archetypical invasive plant pathogen.</title>
        <authorList>
            <person name="Crouch J.A."/>
            <person name="Dawe A."/>
            <person name="Aerts A."/>
            <person name="Barry K."/>
            <person name="Churchill A.C.L."/>
            <person name="Grimwood J."/>
            <person name="Hillman B."/>
            <person name="Milgroom M.G."/>
            <person name="Pangilinan J."/>
            <person name="Smith M."/>
            <person name="Salamov A."/>
            <person name="Schmutz J."/>
            <person name="Yadav J."/>
            <person name="Grigoriev I.V."/>
            <person name="Nuss D."/>
        </authorList>
    </citation>
    <scope>NUCLEOTIDE SEQUENCE</scope>
    <source>
        <strain evidence="3">EP155</strain>
    </source>
</reference>
<dbReference type="Proteomes" id="UP000803844">
    <property type="component" value="Unassembled WGS sequence"/>
</dbReference>
<feature type="compositionally biased region" description="Low complexity" evidence="1">
    <location>
        <begin position="80"/>
        <end position="89"/>
    </location>
</feature>
<dbReference type="SUPFAM" id="SSF54427">
    <property type="entry name" value="NTF2-like"/>
    <property type="match status" value="1"/>
</dbReference>
<dbReference type="GeneID" id="63843477"/>
<evidence type="ECO:0000313" key="4">
    <source>
        <dbReference type="Proteomes" id="UP000803844"/>
    </source>
</evidence>
<dbReference type="PROSITE" id="PS50177">
    <property type="entry name" value="NTF2_DOMAIN"/>
    <property type="match status" value="1"/>
</dbReference>
<dbReference type="InterPro" id="IPR018222">
    <property type="entry name" value="Nuclear_transport_factor_2_euk"/>
</dbReference>
<accession>A0A9P4YCE1</accession>
<name>A0A9P4YCE1_CRYP1</name>